<dbReference type="Proteomes" id="UP001296104">
    <property type="component" value="Unassembled WGS sequence"/>
</dbReference>
<feature type="transmembrane region" description="Helical" evidence="2">
    <location>
        <begin position="34"/>
        <end position="59"/>
    </location>
</feature>
<feature type="compositionally biased region" description="Basic and acidic residues" evidence="1">
    <location>
        <begin position="645"/>
        <end position="665"/>
    </location>
</feature>
<gene>
    <name evidence="3" type="ORF">LECACI_7A009658</name>
</gene>
<evidence type="ECO:0000256" key="2">
    <source>
        <dbReference type="SAM" id="Phobius"/>
    </source>
</evidence>
<accession>A0AAI8Z859</accession>
<feature type="transmembrane region" description="Helical" evidence="2">
    <location>
        <begin position="110"/>
        <end position="130"/>
    </location>
</feature>
<reference evidence="3" key="1">
    <citation type="submission" date="2023-11" db="EMBL/GenBank/DDBJ databases">
        <authorList>
            <person name="Alioto T."/>
            <person name="Alioto T."/>
            <person name="Gomez Garrido J."/>
        </authorList>
    </citation>
    <scope>NUCLEOTIDE SEQUENCE</scope>
</reference>
<dbReference type="EMBL" id="CAVMBE010000121">
    <property type="protein sequence ID" value="CAK4034500.1"/>
    <property type="molecule type" value="Genomic_DNA"/>
</dbReference>
<keyword evidence="2" id="KW-0472">Membrane</keyword>
<evidence type="ECO:0000313" key="4">
    <source>
        <dbReference type="Proteomes" id="UP001296104"/>
    </source>
</evidence>
<feature type="region of interest" description="Disordered" evidence="1">
    <location>
        <begin position="623"/>
        <end position="670"/>
    </location>
</feature>
<sequence>MAASHSVYTGFWINWSQGSIGGATLTLSSQHGAYLVAFLALFVQLAGVYSWQILSYIFFNLKTSPQRTDDLTQQHLAILRNVASDFGTLWELVKASWKARHSHPRPYRRILYILASAFLHGLGFTIAGIISSRVTTTTSEALLRSNICGTWHTPPYDRNQTDQSLEDALWEDKWDTVLRESSNFAARCYNTTAPSSNCNAYGRRIIPFATSTHSGCPFDPSMCVNDTVVRLDSGYVDSLQHLGINSPPSGRVGFRKVVECAPIKTEGYRRTFDAQNLTQDAIDLISEIDSVQGHSFEAFYYGRSLAWDTEATYVLSNNSFETSAGSFFVPYRMHAETAVPYRLGADSVFTSFIPIPELNRTDAEVVLLFLANKAFYTSPVADPWFDARVPIGLNISVGKGYDFDMYSPRQSVAVLGCTDKTEICNPLIDGGLNCTAIPAHLFTDNLDVLNQQLNLTSQQFSILKRFSDPLTNSIDTSFAENGDGGLLAGDLTDNYISAGLPDNQWILELQNWFVIFLTMVQIRVSDYVGGFDNPQFNRYIVAPTPDEQWMCSNQVAQRDDYASFSVLGLVIIFCLGHAIMILNLLLGRVNFVWLKRMKGNEYRAAQWKAMELLELQRAACTSGLEPHENHKSDSDSRLSSPSTAESRHMSHVEDVNKEGQSKEVPRVASSVDTADLESQYDLLAPRLVHLILRS</sequence>
<proteinExistence type="predicted"/>
<organism evidence="3 4">
    <name type="scientific">Lecanosticta acicola</name>
    <dbReference type="NCBI Taxonomy" id="111012"/>
    <lineage>
        <taxon>Eukaryota</taxon>
        <taxon>Fungi</taxon>
        <taxon>Dikarya</taxon>
        <taxon>Ascomycota</taxon>
        <taxon>Pezizomycotina</taxon>
        <taxon>Dothideomycetes</taxon>
        <taxon>Dothideomycetidae</taxon>
        <taxon>Mycosphaerellales</taxon>
        <taxon>Mycosphaerellaceae</taxon>
        <taxon>Lecanosticta</taxon>
    </lineage>
</organism>
<comment type="caution">
    <text evidence="3">The sequence shown here is derived from an EMBL/GenBank/DDBJ whole genome shotgun (WGS) entry which is preliminary data.</text>
</comment>
<name>A0AAI8Z859_9PEZI</name>
<protein>
    <submittedName>
        <fullName evidence="3">Uncharacterized protein</fullName>
    </submittedName>
</protein>
<evidence type="ECO:0000313" key="3">
    <source>
        <dbReference type="EMBL" id="CAK4034500.1"/>
    </source>
</evidence>
<evidence type="ECO:0000256" key="1">
    <source>
        <dbReference type="SAM" id="MobiDB-lite"/>
    </source>
</evidence>
<dbReference type="AlphaFoldDB" id="A0AAI8Z859"/>
<keyword evidence="4" id="KW-1185">Reference proteome</keyword>
<feature type="transmembrane region" description="Helical" evidence="2">
    <location>
        <begin position="561"/>
        <end position="586"/>
    </location>
</feature>
<keyword evidence="2" id="KW-0812">Transmembrane</keyword>
<feature type="compositionally biased region" description="Basic and acidic residues" evidence="1">
    <location>
        <begin position="625"/>
        <end position="636"/>
    </location>
</feature>
<keyword evidence="2" id="KW-1133">Transmembrane helix</keyword>